<gene>
    <name evidence="2" type="ORF">EDD32_1936</name>
</gene>
<dbReference type="AlphaFoldDB" id="A0A3N4Z644"/>
<evidence type="ECO:0000256" key="1">
    <source>
        <dbReference type="SAM" id="MobiDB-lite"/>
    </source>
</evidence>
<name>A0A3N4Z644_9MICO</name>
<comment type="caution">
    <text evidence="2">The sequence shown here is derived from an EMBL/GenBank/DDBJ whole genome shotgun (WGS) entry which is preliminary data.</text>
</comment>
<proteinExistence type="predicted"/>
<protein>
    <submittedName>
        <fullName evidence="2">Uncharacterized protein</fullName>
    </submittedName>
</protein>
<accession>A0A3N4Z644</accession>
<evidence type="ECO:0000313" key="2">
    <source>
        <dbReference type="EMBL" id="RPF27454.1"/>
    </source>
</evidence>
<feature type="region of interest" description="Disordered" evidence="1">
    <location>
        <begin position="1"/>
        <end position="40"/>
    </location>
</feature>
<evidence type="ECO:0000313" key="3">
    <source>
        <dbReference type="Proteomes" id="UP000280726"/>
    </source>
</evidence>
<organism evidence="2 3">
    <name type="scientific">Georgenia muralis</name>
    <dbReference type="NCBI Taxonomy" id="154117"/>
    <lineage>
        <taxon>Bacteria</taxon>
        <taxon>Bacillati</taxon>
        <taxon>Actinomycetota</taxon>
        <taxon>Actinomycetes</taxon>
        <taxon>Micrococcales</taxon>
        <taxon>Bogoriellaceae</taxon>
        <taxon>Georgenia</taxon>
    </lineage>
</organism>
<dbReference type="EMBL" id="RKRA01000001">
    <property type="protein sequence ID" value="RPF27454.1"/>
    <property type="molecule type" value="Genomic_DNA"/>
</dbReference>
<dbReference type="Proteomes" id="UP000280726">
    <property type="component" value="Unassembled WGS sequence"/>
</dbReference>
<keyword evidence="3" id="KW-1185">Reference proteome</keyword>
<reference evidence="2 3" key="1">
    <citation type="submission" date="2018-11" db="EMBL/GenBank/DDBJ databases">
        <title>Sequencing the genomes of 1000 actinobacteria strains.</title>
        <authorList>
            <person name="Klenk H.-P."/>
        </authorList>
    </citation>
    <scope>NUCLEOTIDE SEQUENCE [LARGE SCALE GENOMIC DNA]</scope>
    <source>
        <strain evidence="2 3">DSM 14418</strain>
    </source>
</reference>
<sequence length="40" mass="4476">MTDRTDTLGTHRTKDPGPNPYAENVRYRQAPTARTTVEAS</sequence>